<sequence length="156" mass="18519">MSQPIFQAVLEARVNRIRYKIFKRCGIPDDYDQSAITDQILFIQNFHREPPPIPTCVSDLVQVILAVGQQMNFFAKAQYRVIYWAEGKGLVTGTFLIKPEFRRELWWAVVDMDRKYKEWEYKDRKYKERMLSVAEEHCDEIFFPVSEDLTECNAVI</sequence>
<organism evidence="1 2">
    <name type="scientific">Zopfia rhizophila CBS 207.26</name>
    <dbReference type="NCBI Taxonomy" id="1314779"/>
    <lineage>
        <taxon>Eukaryota</taxon>
        <taxon>Fungi</taxon>
        <taxon>Dikarya</taxon>
        <taxon>Ascomycota</taxon>
        <taxon>Pezizomycotina</taxon>
        <taxon>Dothideomycetes</taxon>
        <taxon>Dothideomycetes incertae sedis</taxon>
        <taxon>Zopfiaceae</taxon>
        <taxon>Zopfia</taxon>
    </lineage>
</organism>
<reference evidence="1" key="1">
    <citation type="journal article" date="2020" name="Stud. Mycol.">
        <title>101 Dothideomycetes genomes: a test case for predicting lifestyles and emergence of pathogens.</title>
        <authorList>
            <person name="Haridas S."/>
            <person name="Albert R."/>
            <person name="Binder M."/>
            <person name="Bloem J."/>
            <person name="Labutti K."/>
            <person name="Salamov A."/>
            <person name="Andreopoulos B."/>
            <person name="Baker S."/>
            <person name="Barry K."/>
            <person name="Bills G."/>
            <person name="Bluhm B."/>
            <person name="Cannon C."/>
            <person name="Castanera R."/>
            <person name="Culley D."/>
            <person name="Daum C."/>
            <person name="Ezra D."/>
            <person name="Gonzalez J."/>
            <person name="Henrissat B."/>
            <person name="Kuo A."/>
            <person name="Liang C."/>
            <person name="Lipzen A."/>
            <person name="Lutzoni F."/>
            <person name="Magnuson J."/>
            <person name="Mondo S."/>
            <person name="Nolan M."/>
            <person name="Ohm R."/>
            <person name="Pangilinan J."/>
            <person name="Park H.-J."/>
            <person name="Ramirez L."/>
            <person name="Alfaro M."/>
            <person name="Sun H."/>
            <person name="Tritt A."/>
            <person name="Yoshinaga Y."/>
            <person name="Zwiers L.-H."/>
            <person name="Turgeon B."/>
            <person name="Goodwin S."/>
            <person name="Spatafora J."/>
            <person name="Crous P."/>
            <person name="Grigoriev I."/>
        </authorList>
    </citation>
    <scope>NUCLEOTIDE SEQUENCE</scope>
    <source>
        <strain evidence="1">CBS 207.26</strain>
    </source>
</reference>
<proteinExistence type="predicted"/>
<accession>A0A6A6D606</accession>
<evidence type="ECO:0000313" key="1">
    <source>
        <dbReference type="EMBL" id="KAF2174841.1"/>
    </source>
</evidence>
<dbReference type="Proteomes" id="UP000800200">
    <property type="component" value="Unassembled WGS sequence"/>
</dbReference>
<dbReference type="EMBL" id="ML994765">
    <property type="protein sequence ID" value="KAF2174841.1"/>
    <property type="molecule type" value="Genomic_DNA"/>
</dbReference>
<name>A0A6A6D606_9PEZI</name>
<keyword evidence="2" id="KW-1185">Reference proteome</keyword>
<dbReference type="AlphaFoldDB" id="A0A6A6D606"/>
<evidence type="ECO:0000313" key="2">
    <source>
        <dbReference type="Proteomes" id="UP000800200"/>
    </source>
</evidence>
<gene>
    <name evidence="1" type="ORF">K469DRAFT_756577</name>
</gene>
<protein>
    <submittedName>
        <fullName evidence="1">Uncharacterized protein</fullName>
    </submittedName>
</protein>